<comment type="caution">
    <text evidence="1">The sequence shown here is derived from an EMBL/GenBank/DDBJ whole genome shotgun (WGS) entry which is preliminary data.</text>
</comment>
<accession>A0ACB8QL50</accession>
<evidence type="ECO:0000313" key="1">
    <source>
        <dbReference type="EMBL" id="KAI0032559.1"/>
    </source>
</evidence>
<reference evidence="1" key="2">
    <citation type="journal article" date="2022" name="New Phytol.">
        <title>Evolutionary transition to the ectomycorrhizal habit in the genomes of a hyperdiverse lineage of mushroom-forming fungi.</title>
        <authorList>
            <person name="Looney B."/>
            <person name="Miyauchi S."/>
            <person name="Morin E."/>
            <person name="Drula E."/>
            <person name="Courty P.E."/>
            <person name="Kohler A."/>
            <person name="Kuo A."/>
            <person name="LaButti K."/>
            <person name="Pangilinan J."/>
            <person name="Lipzen A."/>
            <person name="Riley R."/>
            <person name="Andreopoulos W."/>
            <person name="He G."/>
            <person name="Johnson J."/>
            <person name="Nolan M."/>
            <person name="Tritt A."/>
            <person name="Barry K.W."/>
            <person name="Grigoriev I.V."/>
            <person name="Nagy L.G."/>
            <person name="Hibbett D."/>
            <person name="Henrissat B."/>
            <person name="Matheny P.B."/>
            <person name="Labbe J."/>
            <person name="Martin F.M."/>
        </authorList>
    </citation>
    <scope>NUCLEOTIDE SEQUENCE</scope>
    <source>
        <strain evidence="1">EC-137</strain>
    </source>
</reference>
<protein>
    <submittedName>
        <fullName evidence="1">Uncharacterized protein</fullName>
    </submittedName>
</protein>
<organism evidence="1 2">
    <name type="scientific">Vararia minispora EC-137</name>
    <dbReference type="NCBI Taxonomy" id="1314806"/>
    <lineage>
        <taxon>Eukaryota</taxon>
        <taxon>Fungi</taxon>
        <taxon>Dikarya</taxon>
        <taxon>Basidiomycota</taxon>
        <taxon>Agaricomycotina</taxon>
        <taxon>Agaricomycetes</taxon>
        <taxon>Russulales</taxon>
        <taxon>Lachnocladiaceae</taxon>
        <taxon>Vararia</taxon>
    </lineage>
</organism>
<feature type="non-terminal residue" evidence="1">
    <location>
        <position position="104"/>
    </location>
</feature>
<keyword evidence="2" id="KW-1185">Reference proteome</keyword>
<feature type="non-terminal residue" evidence="1">
    <location>
        <position position="1"/>
    </location>
</feature>
<dbReference type="EMBL" id="MU273542">
    <property type="protein sequence ID" value="KAI0032559.1"/>
    <property type="molecule type" value="Genomic_DNA"/>
</dbReference>
<proteinExistence type="predicted"/>
<gene>
    <name evidence="1" type="ORF">K488DRAFT_37689</name>
</gene>
<reference evidence="1" key="1">
    <citation type="submission" date="2021-02" db="EMBL/GenBank/DDBJ databases">
        <authorList>
            <consortium name="DOE Joint Genome Institute"/>
            <person name="Ahrendt S."/>
            <person name="Looney B.P."/>
            <person name="Miyauchi S."/>
            <person name="Morin E."/>
            <person name="Drula E."/>
            <person name="Courty P.E."/>
            <person name="Chicoki N."/>
            <person name="Fauchery L."/>
            <person name="Kohler A."/>
            <person name="Kuo A."/>
            <person name="Labutti K."/>
            <person name="Pangilinan J."/>
            <person name="Lipzen A."/>
            <person name="Riley R."/>
            <person name="Andreopoulos W."/>
            <person name="He G."/>
            <person name="Johnson J."/>
            <person name="Barry K.W."/>
            <person name="Grigoriev I.V."/>
            <person name="Nagy L."/>
            <person name="Hibbett D."/>
            <person name="Henrissat B."/>
            <person name="Matheny P.B."/>
            <person name="Labbe J."/>
            <person name="Martin F."/>
        </authorList>
    </citation>
    <scope>NUCLEOTIDE SEQUENCE</scope>
    <source>
        <strain evidence="1">EC-137</strain>
    </source>
</reference>
<evidence type="ECO:0000313" key="2">
    <source>
        <dbReference type="Proteomes" id="UP000814128"/>
    </source>
</evidence>
<dbReference type="Proteomes" id="UP000814128">
    <property type="component" value="Unassembled WGS sequence"/>
</dbReference>
<sequence length="104" mass="10918">LFKRIVVAPPITSPDASTVWTVGQQVTVAWNTSSIPTGTNLTGQLVLGFQTPGSENLNLDNPLAVNFSLNAGRVTITVPDVPPKSNYIVVLIGDSGNASPQFTI</sequence>
<name>A0ACB8QL50_9AGAM</name>